<dbReference type="Proteomes" id="UP001213015">
    <property type="component" value="Unassembled WGS sequence"/>
</dbReference>
<comment type="caution">
    <text evidence="1">The sequence shown here is derived from an EMBL/GenBank/DDBJ whole genome shotgun (WGS) entry which is preliminary data.</text>
</comment>
<protein>
    <submittedName>
        <fullName evidence="1">Uncharacterized protein</fullName>
    </submittedName>
</protein>
<name>A0AAP3M2M1_9LACO</name>
<dbReference type="EMBL" id="JAKHLF010000001">
    <property type="protein sequence ID" value="MCZ3844130.1"/>
    <property type="molecule type" value="Genomic_DNA"/>
</dbReference>
<reference evidence="1" key="1">
    <citation type="submission" date="2022-01" db="EMBL/GenBank/DDBJ databases">
        <title>VMRC isolate genome collection.</title>
        <authorList>
            <person name="France M."/>
            <person name="Rutt L."/>
            <person name="Humphrys M."/>
            <person name="Ravel J."/>
        </authorList>
    </citation>
    <scope>NUCLEOTIDE SEQUENCE</scope>
    <source>
        <strain evidence="1">C0127B5</strain>
    </source>
</reference>
<dbReference type="RefSeq" id="WP_269255545.1">
    <property type="nucleotide sequence ID" value="NZ_JAKHKO010000001.1"/>
</dbReference>
<evidence type="ECO:0000313" key="1">
    <source>
        <dbReference type="EMBL" id="MCZ3844130.1"/>
    </source>
</evidence>
<dbReference type="AlphaFoldDB" id="A0AAP3M2M1"/>
<sequence length="157" mass="18433">MTIILKNTKSDEEFAFKSKNKAAKFLHVRPERIKNNALVKSYIVHEKKIKDKAKIVDCLNRIQKRGGISALPFNDPLLQELRSLYGIVSNNNFVFNYYCPDKDFYISNLSDLRSYLHVRAFRKDFAKLGYHIIDKRILYKDLPVGTKYLQGDKIWTK</sequence>
<gene>
    <name evidence="1" type="ORF">L2422_01145</name>
</gene>
<organism evidence="1 2">
    <name type="scientific">Lactobacillus mulieris</name>
    <dbReference type="NCBI Taxonomy" id="2508708"/>
    <lineage>
        <taxon>Bacteria</taxon>
        <taxon>Bacillati</taxon>
        <taxon>Bacillota</taxon>
        <taxon>Bacilli</taxon>
        <taxon>Lactobacillales</taxon>
        <taxon>Lactobacillaceae</taxon>
        <taxon>Lactobacillus</taxon>
    </lineage>
</organism>
<accession>A0AAP3M2M1</accession>
<evidence type="ECO:0000313" key="2">
    <source>
        <dbReference type="Proteomes" id="UP001213015"/>
    </source>
</evidence>
<proteinExistence type="predicted"/>